<evidence type="ECO:0000256" key="2">
    <source>
        <dbReference type="ARBA" id="ARBA00005346"/>
    </source>
</evidence>
<reference evidence="10 11" key="1">
    <citation type="journal article" date="2011" name="Stand. Genomic Sci.">
        <title>Complete genome sequence of Rhodospirillum rubrum type strain (S1).</title>
        <authorList>
            <person name="Munk A.C."/>
            <person name="Copeland A."/>
            <person name="Lucas S."/>
            <person name="Lapidus A."/>
            <person name="Del Rio T.G."/>
            <person name="Barry K."/>
            <person name="Detter J.C."/>
            <person name="Hammon N."/>
            <person name="Israni S."/>
            <person name="Pitluck S."/>
            <person name="Brettin T."/>
            <person name="Bruce D."/>
            <person name="Han C."/>
            <person name="Tapia R."/>
            <person name="Gilna P."/>
            <person name="Schmutz J."/>
            <person name="Larimer F."/>
            <person name="Land M."/>
            <person name="Kyrpides N.C."/>
            <person name="Mavromatis K."/>
            <person name="Richardson P."/>
            <person name="Rohde M."/>
            <person name="Goker M."/>
            <person name="Klenk H.P."/>
            <person name="Zhang Y."/>
            <person name="Roberts G.P."/>
            <person name="Reslewic S."/>
            <person name="Schwartz D.C."/>
        </authorList>
    </citation>
    <scope>NUCLEOTIDE SEQUENCE [LARGE SCALE GENOMIC DNA]</scope>
    <source>
        <strain evidence="11">ATCC 11170 / ATH 1.1.1 / DSM 467 / LMG 4362 / NCIMB 8255 / S1</strain>
    </source>
</reference>
<feature type="transmembrane region" description="Helical" evidence="8">
    <location>
        <begin position="208"/>
        <end position="229"/>
    </location>
</feature>
<dbReference type="PANTHER" id="PTHR42703">
    <property type="entry name" value="NADH DEHYDROGENASE"/>
    <property type="match status" value="1"/>
</dbReference>
<name>Q2RTW0_RHORT</name>
<dbReference type="GO" id="GO:0005886">
    <property type="term" value="C:plasma membrane"/>
    <property type="evidence" value="ECO:0007669"/>
    <property type="project" value="UniProtKB-SubCell"/>
</dbReference>
<dbReference type="STRING" id="269796.Rru_A1635"/>
<dbReference type="EnsemblBacteria" id="ABC22435">
    <property type="protein sequence ID" value="ABC22435"/>
    <property type="gene ID" value="Rru_A1635"/>
</dbReference>
<keyword evidence="4 7" id="KW-0812">Transmembrane</keyword>
<evidence type="ECO:0000256" key="1">
    <source>
        <dbReference type="ARBA" id="ARBA00004651"/>
    </source>
</evidence>
<feature type="transmembrane region" description="Helical" evidence="8">
    <location>
        <begin position="111"/>
        <end position="130"/>
    </location>
</feature>
<feature type="transmembrane region" description="Helical" evidence="8">
    <location>
        <begin position="166"/>
        <end position="188"/>
    </location>
</feature>
<dbReference type="GO" id="GO:0042773">
    <property type="term" value="P:ATP synthesis coupled electron transport"/>
    <property type="evidence" value="ECO:0007669"/>
    <property type="project" value="InterPro"/>
</dbReference>
<feature type="transmembrane region" description="Helical" evidence="8">
    <location>
        <begin position="136"/>
        <end position="154"/>
    </location>
</feature>
<dbReference type="EC" id="1.6.99.5" evidence="10"/>
<sequence length="502" mass="52666">MIPTHLPILQVVVPLMAAPVCILLRRPGLCWAWALLIALTTLTMAVGLLAGVLTHGPSAYHLGDWSPPWGIELHVDLLSALVLVLVTATASLVIVYARASFAAEIDPGHHTLAYCLFLLCLTGLLGMAITGDAFNLFVFLEISSLSSYALVALGRDRRALYAAYHYLILGTVGATFYVIGIGFLYMMTGTLNMNDLAQRLPAVAHSRTAVAGVVFLGVGLSLKLALFPLHKWLPAAYSYAPSAVGAFLAATSTKVAFYVMVRLFLGVLAPAFSANLLPGPVSAREMVMVLALAAILSGSFSAIFQSDAKRLLAYSSVSQIGVMVLGLSLFSLDGVAGGLVHMLNHALIKASLFMALGCVFLRIGSVEIADMAGIGRRMPWTMAAFVIGGLSLIGIPGTAGFISKWQLAQSAIAEGWWLAVAALIASSLLAVVYVGKVIEAAYFRPSPAESPSGAPSAPQEAPAMMLAPLWIAALANIGFGLNTTWTLGLAKRAASALMGLPS</sequence>
<evidence type="ECO:0000256" key="6">
    <source>
        <dbReference type="ARBA" id="ARBA00023136"/>
    </source>
</evidence>
<keyword evidence="6 8" id="KW-0472">Membrane</keyword>
<dbReference type="InterPro" id="IPR050586">
    <property type="entry name" value="CPA3_Na-H_Antiporter_D"/>
</dbReference>
<accession>Q2RTW0</accession>
<feature type="transmembrane region" description="Helical" evidence="8">
    <location>
        <begin position="311"/>
        <end position="330"/>
    </location>
</feature>
<feature type="transmembrane region" description="Helical" evidence="8">
    <location>
        <begin position="6"/>
        <end position="24"/>
    </location>
</feature>
<keyword evidence="11" id="KW-1185">Reference proteome</keyword>
<dbReference type="AlphaFoldDB" id="Q2RTW0"/>
<organism evidence="10 11">
    <name type="scientific">Rhodospirillum rubrum (strain ATCC 11170 / ATH 1.1.1 / DSM 467 / LMG 4362 / NCIMB 8255 / S1)</name>
    <dbReference type="NCBI Taxonomy" id="269796"/>
    <lineage>
        <taxon>Bacteria</taxon>
        <taxon>Pseudomonadati</taxon>
        <taxon>Pseudomonadota</taxon>
        <taxon>Alphaproteobacteria</taxon>
        <taxon>Rhodospirillales</taxon>
        <taxon>Rhodospirillaceae</taxon>
        <taxon>Rhodospirillum</taxon>
    </lineage>
</organism>
<dbReference type="RefSeq" id="WP_011389325.1">
    <property type="nucleotide sequence ID" value="NC_007643.1"/>
</dbReference>
<comment type="similarity">
    <text evidence="2">Belongs to the CPA3 antiporters (TC 2.A.63) subunit D family.</text>
</comment>
<feature type="transmembrane region" description="Helical" evidence="8">
    <location>
        <begin position="31"/>
        <end position="53"/>
    </location>
</feature>
<feature type="transmembrane region" description="Helical" evidence="8">
    <location>
        <begin position="415"/>
        <end position="434"/>
    </location>
</feature>
<dbReference type="eggNOG" id="COG0651">
    <property type="taxonomic scope" value="Bacteria"/>
</dbReference>
<proteinExistence type="inferred from homology"/>
<dbReference type="Proteomes" id="UP000001929">
    <property type="component" value="Chromosome"/>
</dbReference>
<dbReference type="EMBL" id="CP000230">
    <property type="protein sequence ID" value="ABC22435.1"/>
    <property type="molecule type" value="Genomic_DNA"/>
</dbReference>
<dbReference type="KEGG" id="rru:Rru_A1635"/>
<evidence type="ECO:0000256" key="3">
    <source>
        <dbReference type="ARBA" id="ARBA00022475"/>
    </source>
</evidence>
<keyword evidence="10" id="KW-0560">Oxidoreductase</keyword>
<evidence type="ECO:0000313" key="10">
    <source>
        <dbReference type="EMBL" id="ABC22435.1"/>
    </source>
</evidence>
<dbReference type="PRINTS" id="PR01437">
    <property type="entry name" value="NUOXDRDTASE4"/>
</dbReference>
<evidence type="ECO:0000313" key="11">
    <source>
        <dbReference type="Proteomes" id="UP000001929"/>
    </source>
</evidence>
<feature type="transmembrane region" description="Helical" evidence="8">
    <location>
        <begin position="73"/>
        <end position="99"/>
    </location>
</feature>
<dbReference type="PATRIC" id="fig|269796.9.peg.1712"/>
<feature type="transmembrane region" description="Helical" evidence="8">
    <location>
        <begin position="382"/>
        <end position="403"/>
    </location>
</feature>
<evidence type="ECO:0000256" key="7">
    <source>
        <dbReference type="RuleBase" id="RU000320"/>
    </source>
</evidence>
<keyword evidence="3" id="KW-1003">Cell membrane</keyword>
<dbReference type="GO" id="GO:0016491">
    <property type="term" value="F:oxidoreductase activity"/>
    <property type="evidence" value="ECO:0007669"/>
    <property type="project" value="UniProtKB-KW"/>
</dbReference>
<dbReference type="GO" id="GO:0008137">
    <property type="term" value="F:NADH dehydrogenase (ubiquinone) activity"/>
    <property type="evidence" value="ECO:0007669"/>
    <property type="project" value="InterPro"/>
</dbReference>
<evidence type="ECO:0000256" key="4">
    <source>
        <dbReference type="ARBA" id="ARBA00022692"/>
    </source>
</evidence>
<dbReference type="HOGENOM" id="CLU_007100_9_5_5"/>
<dbReference type="InterPro" id="IPR001750">
    <property type="entry name" value="ND/Mrp_TM"/>
</dbReference>
<protein>
    <submittedName>
        <fullName evidence="10">NADH dehydrogenase (Quinone)</fullName>
        <ecNumber evidence="10">1.6.99.5</ecNumber>
    </submittedName>
</protein>
<comment type="subcellular location">
    <subcellularLocation>
        <location evidence="1">Cell membrane</location>
        <topology evidence="1">Multi-pass membrane protein</topology>
    </subcellularLocation>
    <subcellularLocation>
        <location evidence="7">Membrane</location>
        <topology evidence="7">Multi-pass membrane protein</topology>
    </subcellularLocation>
</comment>
<evidence type="ECO:0000256" key="5">
    <source>
        <dbReference type="ARBA" id="ARBA00022989"/>
    </source>
</evidence>
<dbReference type="InterPro" id="IPR003918">
    <property type="entry name" value="NADH_UbQ_OxRdtase"/>
</dbReference>
<feature type="domain" description="NADH:quinone oxidoreductase/Mrp antiporter transmembrane" evidence="9">
    <location>
        <begin position="132"/>
        <end position="427"/>
    </location>
</feature>
<keyword evidence="5 8" id="KW-1133">Transmembrane helix</keyword>
<evidence type="ECO:0000256" key="8">
    <source>
        <dbReference type="SAM" id="Phobius"/>
    </source>
</evidence>
<dbReference type="PANTHER" id="PTHR42703:SF1">
    <property type="entry name" value="NA(+)_H(+) ANTIPORTER SUBUNIT D1"/>
    <property type="match status" value="1"/>
</dbReference>
<feature type="transmembrane region" description="Helical" evidence="8">
    <location>
        <begin position="286"/>
        <end position="304"/>
    </location>
</feature>
<dbReference type="PhylomeDB" id="Q2RTW0"/>
<dbReference type="Pfam" id="PF00361">
    <property type="entry name" value="Proton_antipo_M"/>
    <property type="match status" value="1"/>
</dbReference>
<evidence type="ECO:0000259" key="9">
    <source>
        <dbReference type="Pfam" id="PF00361"/>
    </source>
</evidence>
<gene>
    <name evidence="10" type="ordered locus">Rru_A1635</name>
</gene>
<feature type="transmembrane region" description="Helical" evidence="8">
    <location>
        <begin position="342"/>
        <end position="361"/>
    </location>
</feature>